<name>A0A2P8DHR4_9ACTN</name>
<dbReference type="EMBL" id="PYGA01000010">
    <property type="protein sequence ID" value="PSK96762.1"/>
    <property type="molecule type" value="Genomic_DNA"/>
</dbReference>
<keyword evidence="2" id="KW-1185">Reference proteome</keyword>
<gene>
    <name evidence="1" type="ORF">CLV63_11059</name>
</gene>
<dbReference type="RefSeq" id="WP_106583658.1">
    <property type="nucleotide sequence ID" value="NZ_PYGA01000010.1"/>
</dbReference>
<dbReference type="OrthoDB" id="218750at2"/>
<evidence type="ECO:0008006" key="3">
    <source>
        <dbReference type="Google" id="ProtNLM"/>
    </source>
</evidence>
<organism evidence="1 2">
    <name type="scientific">Murinocardiopsis flavida</name>
    <dbReference type="NCBI Taxonomy" id="645275"/>
    <lineage>
        <taxon>Bacteria</taxon>
        <taxon>Bacillati</taxon>
        <taxon>Actinomycetota</taxon>
        <taxon>Actinomycetes</taxon>
        <taxon>Streptosporangiales</taxon>
        <taxon>Nocardiopsidaceae</taxon>
        <taxon>Murinocardiopsis</taxon>
    </lineage>
</organism>
<evidence type="ECO:0000313" key="1">
    <source>
        <dbReference type="EMBL" id="PSK96762.1"/>
    </source>
</evidence>
<dbReference type="Proteomes" id="UP000240542">
    <property type="component" value="Unassembled WGS sequence"/>
</dbReference>
<sequence length="1625" mass="170110">MSTASGPGAALLDAGLAPLGSAPGGEPVRARRYTHPALGDRPVVRLAGDTRSPAEDAVLGFFGFGAPAASAPLALGSPQGLGYPEWALVHDPANAGAALAAVDPLQRAARMARSRPGAAADAFTALAATLPHGHLPAFWEQAGRAFLAAESTGQAAAMFGRAREAEQVHALPVDEATRRDVFLEFAFAGALTVKALSGYAAELAGRYPPERAYTEFWELALRRTLGGLPPWAELPKQLRGLAAAAGHDPGGSADRALGELIELPATAAAAAGFWKGFRPALLRLAKADAGLRRTLLGLFPRSDANGFREWWLGLLDASGALDLVADPAADVPGGAAAWFARLSDYVQVGRWRMPAGLYALVPRVAGRLIADAVPVPIDKGGEHGGAVDADLLDACLAHGVPVVAPRALTRVNLTAWLAAQGGAPQRDLASAVADPAWRARLAAALAEHGEREGIDAFLAFPALAPLVGEHLTALIDGFAAGGWRNARRRIDRLESEIAGPALDAFGAQRDALAGADLAPVLGATLRAGVHDEYGWQALDDAARELVGDQPVRPPVHAAGTWPILTLCTSAKAIAVGPCGRVAEHTLRLPGGAVEPRAAYVPTGPVDARGAAPGEFLVAFRLANEWSFYWSHDPADIVKDHYAGLRTMSDLHLSYGSGSPLAGPDGGRIETGHAIRPGDRGGRLLHRFHGLLFDGATVWRGEFDRHPNEVDPATGAAGRTSLPAFLAAQPAGGAERLMPRYSTLAPLPAEAADSPLGAAGGLAGFAVFGDARPWHERGAGPTGFRIVGADGAESRVALSGIRSSGGAKPFGHLAYPGGARHVLVHVDKGVELHAADGTGPLWRVGFGDHLRRGPVRFVPEPMFWHFLRPRDPRASAVLRAVGDERARALLDAAIADLDARADREVPAGSLPATEKLVEELLGADAHPAVADGVLDAVEGVAKVARRRTAFLTRGQREREAAPAFDPALLGKGLGDLVQARGRLKNAEAELRRVAAFLGGELAPDAMTGHGDSGLNWAGLTGRIGAAAWLAALPSTGDGVREALTAFLRLWSTTPFADPAADLAFGVVLRRGKKAVFEAVDGRRRADVWESFFDRGLFDDRAEEGKLRYFIEVGTSGTPLPPHGDDIVLRRAAADLRWGTAAQIGAVLDQVAAHGPIPWDPDAVGVLSERTGLGRGAAAQLLAGWPRGHSWAADFLGKDLRGILGVTAAEARIGQSELGQGGLGTRRDVLASVFPDPEAEIAALWRPGGMRTAAERIADAWVEQFGRKEPIAEATLALAAGAGLGGGLPAMLAALRAPESSAPLTTEARARLVGDSGSRPIVRYEDEATERLPDIVSTFAALIPWAYAELPVGDPVRAGIPAALRLLRARLADPGLLFKACFFHTDKRIADLFGTEPYRAPGGAEIDGDVRDDGLTVAAAGRYDITLFMRPALLGHDARSTALRAATEQDPYGVRLPARIDLLRSDGFTAIAERVAAAGGGTGAGCESDPAVAVPALAAEAAGHLGVSADAARLYLQYLALLEPTDANVKRWNGWTSARLRAAGRELADHGLVVSDKRARAGRSLFLPGGWLDAKAPNKPFEAAKCALYGLVTDTLGRPSGPHERFAVLRPLPEIFAQAWAERDRQG</sequence>
<evidence type="ECO:0000313" key="2">
    <source>
        <dbReference type="Proteomes" id="UP000240542"/>
    </source>
</evidence>
<proteinExistence type="predicted"/>
<accession>A0A2P8DHR4</accession>
<protein>
    <recommendedName>
        <fullName evidence="3">DNA-binding protein</fullName>
    </recommendedName>
</protein>
<reference evidence="1 2" key="1">
    <citation type="submission" date="2018-03" db="EMBL/GenBank/DDBJ databases">
        <title>Genomic Encyclopedia of Archaeal and Bacterial Type Strains, Phase II (KMG-II): from individual species to whole genera.</title>
        <authorList>
            <person name="Goeker M."/>
        </authorList>
    </citation>
    <scope>NUCLEOTIDE SEQUENCE [LARGE SCALE GENOMIC DNA]</scope>
    <source>
        <strain evidence="1 2">DSM 45312</strain>
    </source>
</reference>
<comment type="caution">
    <text evidence="1">The sequence shown here is derived from an EMBL/GenBank/DDBJ whole genome shotgun (WGS) entry which is preliminary data.</text>
</comment>